<dbReference type="InterPro" id="IPR029045">
    <property type="entry name" value="ClpP/crotonase-like_dom_sf"/>
</dbReference>
<dbReference type="PANTHER" id="PTHR43684">
    <property type="match status" value="1"/>
</dbReference>
<evidence type="ECO:0000313" key="4">
    <source>
        <dbReference type="EMBL" id="KAF7440458.1"/>
    </source>
</evidence>
<dbReference type="GO" id="GO:0004165">
    <property type="term" value="F:delta(3)-delta(2)-enoyl-CoA isomerase activity"/>
    <property type="evidence" value="ECO:0007669"/>
    <property type="project" value="UniProtKB-ARBA"/>
</dbReference>
<dbReference type="AlphaFoldDB" id="A0A8H7A1U5"/>
<dbReference type="CDD" id="cd06558">
    <property type="entry name" value="crotonase-like"/>
    <property type="match status" value="1"/>
</dbReference>
<dbReference type="OrthoDB" id="448450at2759"/>
<sequence length="267" mass="29625">MSEVTLSVAQGIATITMNRPRSLNAITADDYDKLANTLREVDKREDVIATIWQATGKWFCAGTDVKSTGSKLVETTVRHALVNQVSKSHLDCGHAFASHSKILIAVLNGPAMGIAAAFLGYFDFIYALPNAWLSTPFSFLGIIPEAGSSVTFVNKMGWAKANEALIWGRKMTADELLESRFINKIFPQQSTEEFHAAVRQYTLENLQGLDPVAVLGAKRLVRAALDEKNHFDTVLLREGYAQAERFASGRPRKQFERIAKKEIKHKL</sequence>
<keyword evidence="2" id="KW-0576">Peroxisome</keyword>
<comment type="subcellular location">
    <subcellularLocation>
        <location evidence="1">Peroxisome</location>
    </subcellularLocation>
</comment>
<dbReference type="InterPro" id="IPR051053">
    <property type="entry name" value="ECH/Chromodomain_protein"/>
</dbReference>
<dbReference type="InterPro" id="IPR001753">
    <property type="entry name" value="Enoyl-CoA_hydra/iso"/>
</dbReference>
<dbReference type="Pfam" id="PF00378">
    <property type="entry name" value="ECH_1"/>
    <property type="match status" value="1"/>
</dbReference>
<dbReference type="PANTHER" id="PTHR43684:SF1">
    <property type="entry name" value="ENOYL-COA DELTA ISOMERASE 2"/>
    <property type="match status" value="1"/>
</dbReference>
<dbReference type="Proteomes" id="UP000623687">
    <property type="component" value="Unassembled WGS sequence"/>
</dbReference>
<dbReference type="GeneID" id="59370644"/>
<dbReference type="GO" id="GO:0006635">
    <property type="term" value="P:fatty acid beta-oxidation"/>
    <property type="evidence" value="ECO:0007669"/>
    <property type="project" value="TreeGrafter"/>
</dbReference>
<dbReference type="EMBL" id="JACETU010000001">
    <property type="protein sequence ID" value="KAF7440458.1"/>
    <property type="molecule type" value="Genomic_DNA"/>
</dbReference>
<evidence type="ECO:0008006" key="6">
    <source>
        <dbReference type="Google" id="ProtNLM"/>
    </source>
</evidence>
<dbReference type="SUPFAM" id="SSF52096">
    <property type="entry name" value="ClpP/crotonase"/>
    <property type="match status" value="1"/>
</dbReference>
<dbReference type="RefSeq" id="XP_036636302.1">
    <property type="nucleotide sequence ID" value="XM_036770457.1"/>
</dbReference>
<evidence type="ECO:0000256" key="2">
    <source>
        <dbReference type="ARBA" id="ARBA00023140"/>
    </source>
</evidence>
<evidence type="ECO:0000256" key="3">
    <source>
        <dbReference type="ARBA" id="ARBA00023235"/>
    </source>
</evidence>
<accession>A0A8H7A1U5</accession>
<proteinExistence type="predicted"/>
<organism evidence="4 5">
    <name type="scientific">Pleurotus ostreatus</name>
    <name type="common">Oyster mushroom</name>
    <name type="synonym">White-rot fungus</name>
    <dbReference type="NCBI Taxonomy" id="5322"/>
    <lineage>
        <taxon>Eukaryota</taxon>
        <taxon>Fungi</taxon>
        <taxon>Dikarya</taxon>
        <taxon>Basidiomycota</taxon>
        <taxon>Agaricomycotina</taxon>
        <taxon>Agaricomycetes</taxon>
        <taxon>Agaricomycetidae</taxon>
        <taxon>Agaricales</taxon>
        <taxon>Pleurotineae</taxon>
        <taxon>Pleurotaceae</taxon>
        <taxon>Pleurotus</taxon>
    </lineage>
</organism>
<keyword evidence="3" id="KW-0413">Isomerase</keyword>
<name>A0A8H7A1U5_PLEOS</name>
<protein>
    <recommendedName>
        <fullName evidence="6">ClpP/crotonase</fullName>
    </recommendedName>
</protein>
<dbReference type="GO" id="GO:0005782">
    <property type="term" value="C:peroxisomal matrix"/>
    <property type="evidence" value="ECO:0007669"/>
    <property type="project" value="TreeGrafter"/>
</dbReference>
<evidence type="ECO:0000313" key="5">
    <source>
        <dbReference type="Proteomes" id="UP000623687"/>
    </source>
</evidence>
<reference evidence="4" key="1">
    <citation type="submission" date="2019-07" db="EMBL/GenBank/DDBJ databases">
        <authorList>
            <person name="Palmer J.M."/>
        </authorList>
    </citation>
    <scope>NUCLEOTIDE SEQUENCE</scope>
    <source>
        <strain evidence="4">PC9</strain>
    </source>
</reference>
<gene>
    <name evidence="4" type="ORF">PC9H_000803</name>
</gene>
<dbReference type="VEuPathDB" id="FungiDB:PC9H_000803"/>
<evidence type="ECO:0000256" key="1">
    <source>
        <dbReference type="ARBA" id="ARBA00004275"/>
    </source>
</evidence>
<keyword evidence="5" id="KW-1185">Reference proteome</keyword>
<comment type="caution">
    <text evidence="4">The sequence shown here is derived from an EMBL/GenBank/DDBJ whole genome shotgun (WGS) entry which is preliminary data.</text>
</comment>
<dbReference type="Gene3D" id="3.90.226.10">
    <property type="entry name" value="2-enoyl-CoA Hydratase, Chain A, domain 1"/>
    <property type="match status" value="1"/>
</dbReference>